<feature type="compositionally biased region" description="Low complexity" evidence="7">
    <location>
        <begin position="1"/>
        <end position="39"/>
    </location>
</feature>
<dbReference type="EMBL" id="OZ075121">
    <property type="protein sequence ID" value="CAL4899662.1"/>
    <property type="molecule type" value="Genomic_DNA"/>
</dbReference>
<keyword evidence="5" id="KW-0067">ATP-binding</keyword>
<organism evidence="9 10">
    <name type="scientific">Urochloa decumbens</name>
    <dbReference type="NCBI Taxonomy" id="240449"/>
    <lineage>
        <taxon>Eukaryota</taxon>
        <taxon>Viridiplantae</taxon>
        <taxon>Streptophyta</taxon>
        <taxon>Embryophyta</taxon>
        <taxon>Tracheophyta</taxon>
        <taxon>Spermatophyta</taxon>
        <taxon>Magnoliopsida</taxon>
        <taxon>Liliopsida</taxon>
        <taxon>Poales</taxon>
        <taxon>Poaceae</taxon>
        <taxon>PACMAD clade</taxon>
        <taxon>Panicoideae</taxon>
        <taxon>Panicodae</taxon>
        <taxon>Paniceae</taxon>
        <taxon>Melinidinae</taxon>
        <taxon>Urochloa</taxon>
    </lineage>
</organism>
<dbReference type="Proteomes" id="UP001497457">
    <property type="component" value="Chromosome 11b"/>
</dbReference>
<dbReference type="SUPFAM" id="SSF56112">
    <property type="entry name" value="Protein kinase-like (PK-like)"/>
    <property type="match status" value="1"/>
</dbReference>
<dbReference type="AlphaFoldDB" id="A0ABC8VYY3"/>
<dbReference type="InterPro" id="IPR011009">
    <property type="entry name" value="Kinase-like_dom_sf"/>
</dbReference>
<comment type="similarity">
    <text evidence="1">Belongs to the protein kinase superfamily. CMGC Ser/Thr protein kinase family. CDC2/CDKX subfamily.</text>
</comment>
<reference evidence="10" key="1">
    <citation type="submission" date="2024-06" db="EMBL/GenBank/DDBJ databases">
        <authorList>
            <person name="Ryan C."/>
        </authorList>
    </citation>
    <scope>NUCLEOTIDE SEQUENCE [LARGE SCALE GENOMIC DNA]</scope>
</reference>
<reference evidence="9 10" key="2">
    <citation type="submission" date="2024-10" db="EMBL/GenBank/DDBJ databases">
        <authorList>
            <person name="Ryan C."/>
        </authorList>
    </citation>
    <scope>NUCLEOTIDE SEQUENCE [LARGE SCALE GENOMIC DNA]</scope>
</reference>
<sequence>MTTTRRLSAAASAPSSRPITATNKPTKIPRTPRIPRITPAQPSQPAAMEHYERLGKIADGASGTVYKARDRRTGETVAIKRLRSGGANGDGAAFRETFLREARCLEACRGHPSLVSLRAAHLLPGDEAFLVMEYAGRSLAEVLRDEDGHRRPLPEAEARRVMRRLLEGAAAMHARGVLHRDLKPDNILLDARGGGAVKICDFGLSRSVAISGEAPSLTPGVATLWYRAPEVILGSRDYDAGVDTWALGCIMAELLAGAPLFPGRSEMDQLNRVFDTLGMQGMPSWPGFAALPRAGSGLCQRPRPPESRLREMFPAAALSAAGFDVLSGLLACRPDRRLAAAEALRCPWFADAAAAEPEAVAGDQLRATCAAAMAATVPGITEAIIA</sequence>
<evidence type="ECO:0000256" key="7">
    <source>
        <dbReference type="SAM" id="MobiDB-lite"/>
    </source>
</evidence>
<evidence type="ECO:0000256" key="6">
    <source>
        <dbReference type="ARBA" id="ARBA00049280"/>
    </source>
</evidence>
<evidence type="ECO:0000259" key="8">
    <source>
        <dbReference type="PROSITE" id="PS50011"/>
    </source>
</evidence>
<dbReference type="PROSITE" id="PS00108">
    <property type="entry name" value="PROTEIN_KINASE_ST"/>
    <property type="match status" value="1"/>
</dbReference>
<evidence type="ECO:0000256" key="5">
    <source>
        <dbReference type="ARBA" id="ARBA00022840"/>
    </source>
</evidence>
<protein>
    <recommendedName>
        <fullName evidence="2">[RNA-polymerase]-subunit kinase</fullName>
        <ecNumber evidence="2">2.7.11.23</ecNumber>
    </recommendedName>
</protein>
<dbReference type="Gene3D" id="3.30.200.20">
    <property type="entry name" value="Phosphorylase Kinase, domain 1"/>
    <property type="match status" value="1"/>
</dbReference>
<dbReference type="InterPro" id="IPR050108">
    <property type="entry name" value="CDK"/>
</dbReference>
<dbReference type="PANTHER" id="PTHR24056">
    <property type="entry name" value="CELL DIVISION PROTEIN KINASE"/>
    <property type="match status" value="1"/>
</dbReference>
<comment type="catalytic activity">
    <reaction evidence="6">
        <text>[DNA-directed RNA polymerase] + ATP = phospho-[DNA-directed RNA polymerase] + ADP + H(+)</text>
        <dbReference type="Rhea" id="RHEA:10216"/>
        <dbReference type="Rhea" id="RHEA-COMP:11321"/>
        <dbReference type="Rhea" id="RHEA-COMP:11322"/>
        <dbReference type="ChEBI" id="CHEBI:15378"/>
        <dbReference type="ChEBI" id="CHEBI:30616"/>
        <dbReference type="ChEBI" id="CHEBI:43176"/>
        <dbReference type="ChEBI" id="CHEBI:68546"/>
        <dbReference type="ChEBI" id="CHEBI:456216"/>
        <dbReference type="EC" id="2.7.11.23"/>
    </reaction>
</comment>
<evidence type="ECO:0000256" key="4">
    <source>
        <dbReference type="ARBA" id="ARBA00022741"/>
    </source>
</evidence>
<dbReference type="PROSITE" id="PS50011">
    <property type="entry name" value="PROTEIN_KINASE_DOM"/>
    <property type="match status" value="1"/>
</dbReference>
<evidence type="ECO:0000313" key="10">
    <source>
        <dbReference type="Proteomes" id="UP001497457"/>
    </source>
</evidence>
<feature type="region of interest" description="Disordered" evidence="7">
    <location>
        <begin position="1"/>
        <end position="44"/>
    </location>
</feature>
<dbReference type="Pfam" id="PF00069">
    <property type="entry name" value="Pkinase"/>
    <property type="match status" value="1"/>
</dbReference>
<evidence type="ECO:0000256" key="3">
    <source>
        <dbReference type="ARBA" id="ARBA00022553"/>
    </source>
</evidence>
<gene>
    <name evidence="9" type="ORF">URODEC1_LOCUS8310</name>
</gene>
<dbReference type="InterPro" id="IPR000719">
    <property type="entry name" value="Prot_kinase_dom"/>
</dbReference>
<keyword evidence="10" id="KW-1185">Reference proteome</keyword>
<dbReference type="InterPro" id="IPR008271">
    <property type="entry name" value="Ser/Thr_kinase_AS"/>
</dbReference>
<dbReference type="EC" id="2.7.11.23" evidence="2"/>
<dbReference type="Gene3D" id="1.10.510.10">
    <property type="entry name" value="Transferase(Phosphotransferase) domain 1"/>
    <property type="match status" value="1"/>
</dbReference>
<dbReference type="SMART" id="SM00220">
    <property type="entry name" value="S_TKc"/>
    <property type="match status" value="1"/>
</dbReference>
<dbReference type="FunFam" id="1.10.510.10:FF:000729">
    <property type="entry name" value="Putative cyclin-dependent kinase F-2"/>
    <property type="match status" value="1"/>
</dbReference>
<evidence type="ECO:0000256" key="2">
    <source>
        <dbReference type="ARBA" id="ARBA00012409"/>
    </source>
</evidence>
<dbReference type="PANTHER" id="PTHR24056:SF578">
    <property type="entry name" value="CYCLIN-DEPENDENT KINASE F-2-RELATED"/>
    <property type="match status" value="1"/>
</dbReference>
<keyword evidence="4" id="KW-0547">Nucleotide-binding</keyword>
<keyword evidence="3" id="KW-0597">Phosphoprotein</keyword>
<evidence type="ECO:0000256" key="1">
    <source>
        <dbReference type="ARBA" id="ARBA00006485"/>
    </source>
</evidence>
<name>A0ABC8VYY3_9POAL</name>
<accession>A0ABC8VYY3</accession>
<dbReference type="GO" id="GO:0005524">
    <property type="term" value="F:ATP binding"/>
    <property type="evidence" value="ECO:0007669"/>
    <property type="project" value="UniProtKB-KW"/>
</dbReference>
<evidence type="ECO:0000313" key="9">
    <source>
        <dbReference type="EMBL" id="CAL4899662.1"/>
    </source>
</evidence>
<proteinExistence type="inferred from homology"/>
<feature type="domain" description="Protein kinase" evidence="8">
    <location>
        <begin position="51"/>
        <end position="349"/>
    </location>
</feature>
<dbReference type="GO" id="GO:0008353">
    <property type="term" value="F:RNA polymerase II CTD heptapeptide repeat kinase activity"/>
    <property type="evidence" value="ECO:0007669"/>
    <property type="project" value="UniProtKB-EC"/>
</dbReference>